<name>A0A1B7L755_9ENTR</name>
<evidence type="ECO:0000256" key="1">
    <source>
        <dbReference type="ARBA" id="ARBA00023015"/>
    </source>
</evidence>
<organism evidence="6 7">
    <name type="scientific">Mangrovibacter phragmitis</name>
    <dbReference type="NCBI Taxonomy" id="1691903"/>
    <lineage>
        <taxon>Bacteria</taxon>
        <taxon>Pseudomonadati</taxon>
        <taxon>Pseudomonadota</taxon>
        <taxon>Gammaproteobacteria</taxon>
        <taxon>Enterobacterales</taxon>
        <taxon>Enterobacteriaceae</taxon>
        <taxon>Mangrovibacter</taxon>
    </lineage>
</organism>
<accession>A0A1B7L755</accession>
<keyword evidence="7" id="KW-1185">Reference proteome</keyword>
<dbReference type="PROSITE" id="PS50977">
    <property type="entry name" value="HTH_TETR_2"/>
    <property type="match status" value="1"/>
</dbReference>
<dbReference type="STRING" id="1691903.A9B99_18030"/>
<keyword evidence="3" id="KW-0804">Transcription</keyword>
<gene>
    <name evidence="6" type="ORF">A9B99_18030</name>
</gene>
<dbReference type="RefSeq" id="WP_064595812.1">
    <property type="nucleotide sequence ID" value="NZ_CP134782.1"/>
</dbReference>
<dbReference type="PANTHER" id="PTHR47506">
    <property type="entry name" value="TRANSCRIPTIONAL REGULATORY PROTEIN"/>
    <property type="match status" value="1"/>
</dbReference>
<evidence type="ECO:0000256" key="3">
    <source>
        <dbReference type="ARBA" id="ARBA00023163"/>
    </source>
</evidence>
<evidence type="ECO:0000256" key="4">
    <source>
        <dbReference type="PROSITE-ProRule" id="PRU00335"/>
    </source>
</evidence>
<sequence length="200" mass="22202">MIKHAERDTREHILNTGEQLCLKKGFTGMGLSELLKTAGVPKGSFYHYFPSKEAFGVSMLERYYAQYDNRLATLFGCDCGDAPEVRVIRWFENAVEQFRQQTHITGCLAVKLSAEVCDLSEAMRASMEAGSCKVQEHLARTIEQAKQSGAVSLHTESYALAQVLYSLWLGANLQAKTGRSVAPLENALAHVKQLFANKPD</sequence>
<evidence type="ECO:0000259" key="5">
    <source>
        <dbReference type="PROSITE" id="PS50977"/>
    </source>
</evidence>
<dbReference type="PRINTS" id="PR00455">
    <property type="entry name" value="HTHTETR"/>
</dbReference>
<dbReference type="SUPFAM" id="SSF48498">
    <property type="entry name" value="Tetracyclin repressor-like, C-terminal domain"/>
    <property type="match status" value="1"/>
</dbReference>
<evidence type="ECO:0000313" key="7">
    <source>
        <dbReference type="Proteomes" id="UP000078225"/>
    </source>
</evidence>
<evidence type="ECO:0000313" key="6">
    <source>
        <dbReference type="EMBL" id="OAT78158.1"/>
    </source>
</evidence>
<proteinExistence type="predicted"/>
<protein>
    <submittedName>
        <fullName evidence="6">Transcriptional repressor NemR</fullName>
    </submittedName>
</protein>
<dbReference type="PANTHER" id="PTHR47506:SF6">
    <property type="entry name" value="HTH-TYPE TRANSCRIPTIONAL REPRESSOR NEMR"/>
    <property type="match status" value="1"/>
</dbReference>
<dbReference type="InterPro" id="IPR009057">
    <property type="entry name" value="Homeodomain-like_sf"/>
</dbReference>
<dbReference type="Pfam" id="PF16925">
    <property type="entry name" value="TetR_C_13"/>
    <property type="match status" value="1"/>
</dbReference>
<evidence type="ECO:0000256" key="2">
    <source>
        <dbReference type="ARBA" id="ARBA00023125"/>
    </source>
</evidence>
<keyword evidence="1" id="KW-0805">Transcription regulation</keyword>
<dbReference type="EMBL" id="LYRP01000002">
    <property type="protein sequence ID" value="OAT78158.1"/>
    <property type="molecule type" value="Genomic_DNA"/>
</dbReference>
<dbReference type="GO" id="GO:0003677">
    <property type="term" value="F:DNA binding"/>
    <property type="evidence" value="ECO:0007669"/>
    <property type="project" value="UniProtKB-UniRule"/>
</dbReference>
<dbReference type="Proteomes" id="UP000078225">
    <property type="component" value="Unassembled WGS sequence"/>
</dbReference>
<feature type="domain" description="HTH tetR-type" evidence="5">
    <location>
        <begin position="7"/>
        <end position="67"/>
    </location>
</feature>
<dbReference type="SUPFAM" id="SSF46689">
    <property type="entry name" value="Homeodomain-like"/>
    <property type="match status" value="1"/>
</dbReference>
<dbReference type="AlphaFoldDB" id="A0A1B7L755"/>
<dbReference type="InterPro" id="IPR011075">
    <property type="entry name" value="TetR_C"/>
</dbReference>
<dbReference type="OrthoDB" id="4541465at2"/>
<dbReference type="Gene3D" id="1.10.357.10">
    <property type="entry name" value="Tetracycline Repressor, domain 2"/>
    <property type="match status" value="1"/>
</dbReference>
<reference evidence="7" key="1">
    <citation type="submission" date="2016-05" db="EMBL/GenBank/DDBJ databases">
        <authorList>
            <person name="Behera P."/>
            <person name="Vaishampayan P."/>
            <person name="Singh N."/>
            <person name="Raina V."/>
            <person name="Suar M."/>
            <person name="Pattnaik A."/>
            <person name="Rastogi G."/>
        </authorList>
    </citation>
    <scope>NUCLEOTIDE SEQUENCE [LARGE SCALE GENOMIC DNA]</scope>
    <source>
        <strain evidence="7">MP23</strain>
    </source>
</reference>
<comment type="caution">
    <text evidence="6">The sequence shown here is derived from an EMBL/GenBank/DDBJ whole genome shotgun (WGS) entry which is preliminary data.</text>
</comment>
<dbReference type="InterPro" id="IPR036271">
    <property type="entry name" value="Tet_transcr_reg_TetR-rel_C_sf"/>
</dbReference>
<keyword evidence="2 4" id="KW-0238">DNA-binding</keyword>
<feature type="DNA-binding region" description="H-T-H motif" evidence="4">
    <location>
        <begin position="30"/>
        <end position="49"/>
    </location>
</feature>
<dbReference type="InterPro" id="IPR001647">
    <property type="entry name" value="HTH_TetR"/>
</dbReference>
<dbReference type="Pfam" id="PF00440">
    <property type="entry name" value="TetR_N"/>
    <property type="match status" value="1"/>
</dbReference>